<dbReference type="PRINTS" id="PR00489">
    <property type="entry name" value="FRIZZLED"/>
</dbReference>
<keyword evidence="9 14" id="KW-0472">Membrane</keyword>
<dbReference type="CDD" id="cd15035">
    <property type="entry name" value="7tmF_FZD5_FZD8-like"/>
    <property type="match status" value="1"/>
</dbReference>
<feature type="chain" id="PRO_5005893577" evidence="15">
    <location>
        <begin position="23"/>
        <end position="591"/>
    </location>
</feature>
<dbReference type="InterPro" id="IPR015526">
    <property type="entry name" value="Frizzled/SFRP"/>
</dbReference>
<evidence type="ECO:0000256" key="15">
    <source>
        <dbReference type="SAM" id="SignalP"/>
    </source>
</evidence>
<keyword evidence="8 14" id="KW-1133">Transmembrane helix</keyword>
<keyword evidence="4" id="KW-1003">Cell membrane</keyword>
<name>A0A0N5ASI9_9BILA</name>
<feature type="disulfide bond" evidence="13">
    <location>
        <begin position="81"/>
        <end position="119"/>
    </location>
</feature>
<evidence type="ECO:0000313" key="19">
    <source>
        <dbReference type="WBParaSite" id="SMUV_0000775601-mRNA-1"/>
    </source>
</evidence>
<dbReference type="STRING" id="451379.A0A0N5ASI9"/>
<evidence type="ECO:0000256" key="9">
    <source>
        <dbReference type="ARBA" id="ARBA00023136"/>
    </source>
</evidence>
<reference evidence="19" key="1">
    <citation type="submission" date="2017-02" db="UniProtKB">
        <authorList>
            <consortium name="WormBaseParasite"/>
        </authorList>
    </citation>
    <scope>IDENTIFICATION</scope>
</reference>
<feature type="signal peptide" evidence="15">
    <location>
        <begin position="1"/>
        <end position="22"/>
    </location>
</feature>
<evidence type="ECO:0000256" key="12">
    <source>
        <dbReference type="ARBA" id="ARBA00023180"/>
    </source>
</evidence>
<dbReference type="Pfam" id="PF01392">
    <property type="entry name" value="Fz"/>
    <property type="match status" value="1"/>
</dbReference>
<dbReference type="SUPFAM" id="SSF63501">
    <property type="entry name" value="Frizzled cysteine-rich domain"/>
    <property type="match status" value="1"/>
</dbReference>
<dbReference type="Gene3D" id="1.20.1070.10">
    <property type="entry name" value="Rhodopsin 7-helix transmembrane proteins"/>
    <property type="match status" value="1"/>
</dbReference>
<feature type="transmembrane region" description="Helical" evidence="14">
    <location>
        <begin position="323"/>
        <end position="350"/>
    </location>
</feature>
<comment type="similarity">
    <text evidence="2">Belongs to the G-protein coupled receptor Fz/Smo family.</text>
</comment>
<evidence type="ECO:0000256" key="14">
    <source>
        <dbReference type="SAM" id="Phobius"/>
    </source>
</evidence>
<evidence type="ECO:0000259" key="16">
    <source>
        <dbReference type="PROSITE" id="PS50038"/>
    </source>
</evidence>
<evidence type="ECO:0000256" key="3">
    <source>
        <dbReference type="ARBA" id="ARBA00022473"/>
    </source>
</evidence>
<comment type="subcellular location">
    <subcellularLocation>
        <location evidence="1">Cell membrane</location>
        <topology evidence="1">Multi-pass membrane protein</topology>
    </subcellularLocation>
</comment>
<keyword evidence="6 14" id="KW-0812">Transmembrane</keyword>
<dbReference type="SMART" id="SM01330">
    <property type="entry name" value="Frizzled"/>
    <property type="match status" value="1"/>
</dbReference>
<dbReference type="WBParaSite" id="SMUV_0000775601-mRNA-1">
    <property type="protein sequence ID" value="SMUV_0000775601-mRNA-1"/>
    <property type="gene ID" value="SMUV_0000775601"/>
</dbReference>
<dbReference type="Proteomes" id="UP000046393">
    <property type="component" value="Unplaced"/>
</dbReference>
<dbReference type="Gene3D" id="1.10.2000.10">
    <property type="entry name" value="Frizzled cysteine-rich domain"/>
    <property type="match status" value="1"/>
</dbReference>
<dbReference type="GO" id="GO:0042813">
    <property type="term" value="F:Wnt receptor activity"/>
    <property type="evidence" value="ECO:0007669"/>
    <property type="project" value="TreeGrafter"/>
</dbReference>
<dbReference type="InterPro" id="IPR000539">
    <property type="entry name" value="Frizzled/Smoothened_7TM"/>
</dbReference>
<comment type="caution">
    <text evidence="13">Lacks conserved residue(s) required for the propagation of feature annotation.</text>
</comment>
<dbReference type="PROSITE" id="PS50038">
    <property type="entry name" value="FZ"/>
    <property type="match status" value="1"/>
</dbReference>
<evidence type="ECO:0000256" key="7">
    <source>
        <dbReference type="ARBA" id="ARBA00022729"/>
    </source>
</evidence>
<evidence type="ECO:0000313" key="18">
    <source>
        <dbReference type="Proteomes" id="UP000046393"/>
    </source>
</evidence>
<evidence type="ECO:0000256" key="1">
    <source>
        <dbReference type="ARBA" id="ARBA00004651"/>
    </source>
</evidence>
<feature type="transmembrane region" description="Helical" evidence="14">
    <location>
        <begin position="459"/>
        <end position="479"/>
    </location>
</feature>
<dbReference type="GO" id="GO:0097475">
    <property type="term" value="P:motor neuron migration"/>
    <property type="evidence" value="ECO:0007669"/>
    <property type="project" value="UniProtKB-ARBA"/>
</dbReference>
<feature type="disulfide bond" evidence="13">
    <location>
        <begin position="36"/>
        <end position="97"/>
    </location>
</feature>
<dbReference type="InterPro" id="IPR036790">
    <property type="entry name" value="Frizzled_dom_sf"/>
</dbReference>
<keyword evidence="7 15" id="KW-0732">Signal</keyword>
<dbReference type="InterPro" id="IPR017981">
    <property type="entry name" value="GPCR_2-like_7TM"/>
</dbReference>
<dbReference type="GO" id="GO:0017147">
    <property type="term" value="F:Wnt-protein binding"/>
    <property type="evidence" value="ECO:0007669"/>
    <property type="project" value="TreeGrafter"/>
</dbReference>
<evidence type="ECO:0000256" key="11">
    <source>
        <dbReference type="ARBA" id="ARBA00023170"/>
    </source>
</evidence>
<evidence type="ECO:0000256" key="10">
    <source>
        <dbReference type="ARBA" id="ARBA00023157"/>
    </source>
</evidence>
<dbReference type="Pfam" id="PF01534">
    <property type="entry name" value="Frizzled"/>
    <property type="match status" value="1"/>
</dbReference>
<feature type="transmembrane region" description="Helical" evidence="14">
    <location>
        <begin position="279"/>
        <end position="299"/>
    </location>
</feature>
<accession>A0A0N5ASI9</accession>
<dbReference type="AlphaFoldDB" id="A0A0N5ASI9"/>
<organism evidence="18 19">
    <name type="scientific">Syphacia muris</name>
    <dbReference type="NCBI Taxonomy" id="451379"/>
    <lineage>
        <taxon>Eukaryota</taxon>
        <taxon>Metazoa</taxon>
        <taxon>Ecdysozoa</taxon>
        <taxon>Nematoda</taxon>
        <taxon>Chromadorea</taxon>
        <taxon>Rhabditida</taxon>
        <taxon>Spirurina</taxon>
        <taxon>Oxyuridomorpha</taxon>
        <taxon>Oxyuroidea</taxon>
        <taxon>Oxyuridae</taxon>
        <taxon>Syphacia</taxon>
    </lineage>
</organism>
<dbReference type="GO" id="GO:0005886">
    <property type="term" value="C:plasma membrane"/>
    <property type="evidence" value="ECO:0007669"/>
    <property type="project" value="UniProtKB-SubCell"/>
</dbReference>
<evidence type="ECO:0000256" key="13">
    <source>
        <dbReference type="PROSITE-ProRule" id="PRU00090"/>
    </source>
</evidence>
<feature type="transmembrane region" description="Helical" evidence="14">
    <location>
        <begin position="509"/>
        <end position="530"/>
    </location>
</feature>
<evidence type="ECO:0000256" key="5">
    <source>
        <dbReference type="ARBA" id="ARBA00022687"/>
    </source>
</evidence>
<feature type="transmembrane region" description="Helical" evidence="14">
    <location>
        <begin position="406"/>
        <end position="433"/>
    </location>
</feature>
<protein>
    <submittedName>
        <fullName evidence="19">Frizzled-8</fullName>
    </submittedName>
</protein>
<evidence type="ECO:0000256" key="8">
    <source>
        <dbReference type="ARBA" id="ARBA00022989"/>
    </source>
</evidence>
<keyword evidence="18" id="KW-1185">Reference proteome</keyword>
<dbReference type="InterPro" id="IPR020067">
    <property type="entry name" value="Frizzled_dom"/>
</dbReference>
<dbReference type="FunFam" id="1.10.2000.10:FF:000016">
    <property type="entry name" value="Frizzled"/>
    <property type="match status" value="1"/>
</dbReference>
<dbReference type="GO" id="GO:1904937">
    <property type="term" value="P:sensory neuron migration"/>
    <property type="evidence" value="ECO:0007669"/>
    <property type="project" value="UniProtKB-ARBA"/>
</dbReference>
<dbReference type="SMART" id="SM00063">
    <property type="entry name" value="FRI"/>
    <property type="match status" value="1"/>
</dbReference>
<keyword evidence="3" id="KW-0217">Developmental protein</keyword>
<evidence type="ECO:0000256" key="2">
    <source>
        <dbReference type="ARBA" id="ARBA00008077"/>
    </source>
</evidence>
<proteinExistence type="inferred from homology"/>
<feature type="transmembrane region" description="Helical" evidence="14">
    <location>
        <begin position="243"/>
        <end position="267"/>
    </location>
</feature>
<evidence type="ECO:0000259" key="17">
    <source>
        <dbReference type="PROSITE" id="PS50261"/>
    </source>
</evidence>
<keyword evidence="10 13" id="KW-1015">Disulfide bond</keyword>
<feature type="disulfide bond" evidence="13">
    <location>
        <begin position="44"/>
        <end position="90"/>
    </location>
</feature>
<sequence length="591" mass="67392">MSKQTIFAVVAIIATATVTVNSVNPDQLNRWSSGKCESIRIPLCQDIGYNMTKYPNIFDHPKQEDAGLEVHQFYPLVKVNCYKHLRFFLCTLYVPICQENYDKWIKPCREVCLAAKKGCEPLMIQYSFEWPKNLECDDLPKMSEQQETGNICAAPPDTPDPNTVDEVITYAIVFFRLDGFNNSTGSFSSGRYPLFNLGNNQCSCQCVHPFHSVPERHSSVANVSGCAYPCYTLTDDIHNKNFITAWIAIWAGTCFVLSAFSILTFLIEPERFQYPERPIFLLAFCQMMVSVGFIIRVIYGHENVACSSNTIRLNDHQINSCQIVFLLIYYFGMSGSVWWVILSLTWVLAAANKWSSEAIAGYAHYFHIIAWVLPVLQIMAVFIFGAVDGDPTSGICYVGNTNVQHLLWFVFVPLLVYFVTGVGFLCVGFVNLWRIRSIMQRRHQGIDNTSKMTQLMSKIGIFSVLYIVPAFFVLMVLLYEQHYRPIWERSRLCNCAQQLDFEKNNTWNLLVLIKTASMLIVGWTSGVWIISGKTVQSWKRVMCCFDGRNAGNKYQPAELIYAPSDCNTLQVYNKALQHCRPYNSPLLPKKI</sequence>
<dbReference type="GO" id="GO:0060070">
    <property type="term" value="P:canonical Wnt signaling pathway"/>
    <property type="evidence" value="ECO:0007669"/>
    <property type="project" value="TreeGrafter"/>
</dbReference>
<feature type="domain" description="FZ" evidence="16">
    <location>
        <begin position="31"/>
        <end position="155"/>
    </location>
</feature>
<dbReference type="PANTHER" id="PTHR11309:SF126">
    <property type="entry name" value="FRIZZLED-2"/>
    <property type="match status" value="1"/>
</dbReference>
<feature type="disulfide bond" evidence="13">
    <location>
        <begin position="112"/>
        <end position="136"/>
    </location>
</feature>
<evidence type="ECO:0000256" key="6">
    <source>
        <dbReference type="ARBA" id="ARBA00022692"/>
    </source>
</evidence>
<keyword evidence="11" id="KW-0675">Receptor</keyword>
<dbReference type="GO" id="GO:0097402">
    <property type="term" value="P:neuroblast migration"/>
    <property type="evidence" value="ECO:0007669"/>
    <property type="project" value="UniProtKB-ARBA"/>
</dbReference>
<keyword evidence="5" id="KW-0879">Wnt signaling pathway</keyword>
<dbReference type="PANTHER" id="PTHR11309">
    <property type="entry name" value="FRIZZLED"/>
    <property type="match status" value="1"/>
</dbReference>
<evidence type="ECO:0000256" key="4">
    <source>
        <dbReference type="ARBA" id="ARBA00022475"/>
    </source>
</evidence>
<keyword evidence="12" id="KW-0325">Glycoprotein</keyword>
<feature type="transmembrane region" description="Helical" evidence="14">
    <location>
        <begin position="362"/>
        <end position="386"/>
    </location>
</feature>
<dbReference type="GO" id="GO:0035567">
    <property type="term" value="P:non-canonical Wnt signaling pathway"/>
    <property type="evidence" value="ECO:0007669"/>
    <property type="project" value="TreeGrafter"/>
</dbReference>
<dbReference type="GO" id="GO:1905485">
    <property type="term" value="P:positive regulation of motor neuron migration"/>
    <property type="evidence" value="ECO:0007669"/>
    <property type="project" value="UniProtKB-ARBA"/>
</dbReference>
<feature type="domain" description="G-protein coupled receptors family 2 profile 2" evidence="17">
    <location>
        <begin position="243"/>
        <end position="537"/>
    </location>
</feature>
<dbReference type="PROSITE" id="PS50261">
    <property type="entry name" value="G_PROTEIN_RECEP_F2_4"/>
    <property type="match status" value="1"/>
</dbReference>